<sequence>MIFSLEGFTSVKNRILIRTVFFVLFCGLDFGTIQKDPEAILGVVGKRRLSSFQICRDRAIGHVTNCLCAGGHGDPVEAVCFGEVGLRTRTWRSRRSPLTADEPEGGGRPFEVPDQPSCHVKVL</sequence>
<reference evidence="2" key="1">
    <citation type="submission" date="2020-01" db="EMBL/GenBank/DDBJ databases">
        <authorList>
            <person name="Mishra B."/>
        </authorList>
    </citation>
    <scope>NUCLEOTIDE SEQUENCE [LARGE SCALE GENOMIC DNA]</scope>
</reference>
<accession>A0A6D2JAE2</accession>
<gene>
    <name evidence="2" type="ORF">MERR_LOCUS27439</name>
</gene>
<organism evidence="2 3">
    <name type="scientific">Microthlaspi erraticum</name>
    <dbReference type="NCBI Taxonomy" id="1685480"/>
    <lineage>
        <taxon>Eukaryota</taxon>
        <taxon>Viridiplantae</taxon>
        <taxon>Streptophyta</taxon>
        <taxon>Embryophyta</taxon>
        <taxon>Tracheophyta</taxon>
        <taxon>Spermatophyta</taxon>
        <taxon>Magnoliopsida</taxon>
        <taxon>eudicotyledons</taxon>
        <taxon>Gunneridae</taxon>
        <taxon>Pentapetalae</taxon>
        <taxon>rosids</taxon>
        <taxon>malvids</taxon>
        <taxon>Brassicales</taxon>
        <taxon>Brassicaceae</taxon>
        <taxon>Coluteocarpeae</taxon>
        <taxon>Microthlaspi</taxon>
    </lineage>
</organism>
<comment type="caution">
    <text evidence="2">The sequence shown here is derived from an EMBL/GenBank/DDBJ whole genome shotgun (WGS) entry which is preliminary data.</text>
</comment>
<feature type="region of interest" description="Disordered" evidence="1">
    <location>
        <begin position="93"/>
        <end position="115"/>
    </location>
</feature>
<evidence type="ECO:0000313" key="2">
    <source>
        <dbReference type="EMBL" id="CAA7040204.1"/>
    </source>
</evidence>
<dbReference type="AlphaFoldDB" id="A0A6D2JAE2"/>
<evidence type="ECO:0000256" key="1">
    <source>
        <dbReference type="SAM" id="MobiDB-lite"/>
    </source>
</evidence>
<name>A0A6D2JAE2_9BRAS</name>
<keyword evidence="3" id="KW-1185">Reference proteome</keyword>
<evidence type="ECO:0000313" key="3">
    <source>
        <dbReference type="Proteomes" id="UP000467841"/>
    </source>
</evidence>
<dbReference type="EMBL" id="CACVBM020001225">
    <property type="protein sequence ID" value="CAA7040204.1"/>
    <property type="molecule type" value="Genomic_DNA"/>
</dbReference>
<proteinExistence type="predicted"/>
<dbReference type="Proteomes" id="UP000467841">
    <property type="component" value="Unassembled WGS sequence"/>
</dbReference>
<protein>
    <submittedName>
        <fullName evidence="2">Uncharacterized protein</fullName>
    </submittedName>
</protein>